<evidence type="ECO:0000313" key="2">
    <source>
        <dbReference type="EMBL" id="OHU87319.1"/>
    </source>
</evidence>
<evidence type="ECO:0000256" key="1">
    <source>
        <dbReference type="SAM" id="SignalP"/>
    </source>
</evidence>
<comment type="caution">
    <text evidence="2">The sequence shown here is derived from an EMBL/GenBank/DDBJ whole genome shotgun (WGS) entry which is preliminary data.</text>
</comment>
<dbReference type="Proteomes" id="UP000179786">
    <property type="component" value="Unassembled WGS sequence"/>
</dbReference>
<dbReference type="AlphaFoldDB" id="A0A1S1MQS5"/>
<reference evidence="2 3" key="1">
    <citation type="submission" date="2016-09" db="EMBL/GenBank/DDBJ databases">
        <title>Pseudoalteromonas amylolytica sp. nov., isolated from the surface seawater.</title>
        <authorList>
            <person name="Wu Y.-H."/>
            <person name="Cheng H."/>
            <person name="Jin X.-B."/>
            <person name="Wang C.-S."/>
            <person name="Xu X.-W."/>
        </authorList>
    </citation>
    <scope>NUCLEOTIDE SEQUENCE [LARGE SCALE GENOMIC DNA]</scope>
    <source>
        <strain evidence="2 3">JW1</strain>
    </source>
</reference>
<feature type="chain" id="PRO_5010203823" evidence="1">
    <location>
        <begin position="22"/>
        <end position="141"/>
    </location>
</feature>
<accession>A0A1S1MQS5</accession>
<keyword evidence="3" id="KW-1185">Reference proteome</keyword>
<organism evidence="2 3">
    <name type="scientific">Pseudoalteromonas amylolytica</name>
    <dbReference type="NCBI Taxonomy" id="1859457"/>
    <lineage>
        <taxon>Bacteria</taxon>
        <taxon>Pseudomonadati</taxon>
        <taxon>Pseudomonadota</taxon>
        <taxon>Gammaproteobacteria</taxon>
        <taxon>Alteromonadales</taxon>
        <taxon>Pseudoalteromonadaceae</taxon>
        <taxon>Pseudoalteromonas</taxon>
    </lineage>
</organism>
<feature type="signal peptide" evidence="1">
    <location>
        <begin position="1"/>
        <end position="21"/>
    </location>
</feature>
<keyword evidence="1" id="KW-0732">Signal</keyword>
<gene>
    <name evidence="2" type="ORF">BET10_20515</name>
</gene>
<evidence type="ECO:0000313" key="3">
    <source>
        <dbReference type="Proteomes" id="UP000179786"/>
    </source>
</evidence>
<proteinExistence type="predicted"/>
<name>A0A1S1MQS5_9GAMM</name>
<dbReference type="RefSeq" id="WP_070987248.1">
    <property type="nucleotide sequence ID" value="NZ_MKJU01000032.1"/>
</dbReference>
<sequence length="141" mass="15679">MKKTSIALILSTLAFSSFANASALNVSITEQPRPGVPQARWTDVYVGEYGTGTAKFDYTVSNYTVSFKWVTNEGVTGGCNIYYDVNRDNSTDFDYQTAKRRYNNTKQILMNLKAGDHLFIQSGFSSNTAPCEVTLKHKIGH</sequence>
<dbReference type="EMBL" id="MKJU01000032">
    <property type="protein sequence ID" value="OHU87319.1"/>
    <property type="molecule type" value="Genomic_DNA"/>
</dbReference>
<protein>
    <submittedName>
        <fullName evidence="2">Uncharacterized protein</fullName>
    </submittedName>
</protein>
<dbReference type="OrthoDB" id="6311710at2"/>